<protein>
    <submittedName>
        <fullName evidence="2">Uncharacterized protein</fullName>
    </submittedName>
</protein>
<gene>
    <name evidence="2" type="ORF">JK634_10680</name>
</gene>
<organism evidence="2 3">
    <name type="scientific">Clostridium paridis</name>
    <dbReference type="NCBI Taxonomy" id="2803863"/>
    <lineage>
        <taxon>Bacteria</taxon>
        <taxon>Bacillati</taxon>
        <taxon>Bacillota</taxon>
        <taxon>Clostridia</taxon>
        <taxon>Eubacteriales</taxon>
        <taxon>Clostridiaceae</taxon>
        <taxon>Clostridium</taxon>
    </lineage>
</organism>
<dbReference type="Proteomes" id="UP000623681">
    <property type="component" value="Unassembled WGS sequence"/>
</dbReference>
<dbReference type="AlphaFoldDB" id="A0A937FFK2"/>
<evidence type="ECO:0000256" key="1">
    <source>
        <dbReference type="SAM" id="Phobius"/>
    </source>
</evidence>
<dbReference type="EMBL" id="JAESWA010000022">
    <property type="protein sequence ID" value="MBL4932273.1"/>
    <property type="molecule type" value="Genomic_DNA"/>
</dbReference>
<proteinExistence type="predicted"/>
<sequence length="184" mass="20548">MKMKKRKGSLEIFIASVILTLVPLMIVTSLKLREIKVTSNLVEDGLVASNLAAATIDLKEYGTTKNIINTDHTKSFNDFEDALKVNLKLDDNFEPKNKRLISSRVNIEKFTIYNVVGNNIQVVSRNTDGSFETTMINNGFGSYKTPDGVLIKTTTIYSRISFKVKGLLGAEYDVFKQKSVDISN</sequence>
<reference evidence="2" key="1">
    <citation type="submission" date="2021-01" db="EMBL/GenBank/DDBJ databases">
        <title>Genome public.</title>
        <authorList>
            <person name="Liu C."/>
            <person name="Sun Q."/>
        </authorList>
    </citation>
    <scope>NUCLEOTIDE SEQUENCE</scope>
    <source>
        <strain evidence="2">YIM B02565</strain>
    </source>
</reference>
<evidence type="ECO:0000313" key="2">
    <source>
        <dbReference type="EMBL" id="MBL4932273.1"/>
    </source>
</evidence>
<keyword evidence="1" id="KW-0472">Membrane</keyword>
<dbReference type="RefSeq" id="WP_202767639.1">
    <property type="nucleotide sequence ID" value="NZ_JAESWA010000022.1"/>
</dbReference>
<keyword evidence="1" id="KW-0812">Transmembrane</keyword>
<evidence type="ECO:0000313" key="3">
    <source>
        <dbReference type="Proteomes" id="UP000623681"/>
    </source>
</evidence>
<name>A0A937FFK2_9CLOT</name>
<accession>A0A937FFK2</accession>
<feature type="transmembrane region" description="Helical" evidence="1">
    <location>
        <begin position="12"/>
        <end position="30"/>
    </location>
</feature>
<comment type="caution">
    <text evidence="2">The sequence shown here is derived from an EMBL/GenBank/DDBJ whole genome shotgun (WGS) entry which is preliminary data.</text>
</comment>
<keyword evidence="3" id="KW-1185">Reference proteome</keyword>
<keyword evidence="1" id="KW-1133">Transmembrane helix</keyword>